<evidence type="ECO:0000256" key="2">
    <source>
        <dbReference type="SAM" id="Phobius"/>
    </source>
</evidence>
<keyword evidence="2" id="KW-1133">Transmembrane helix</keyword>
<dbReference type="EMBL" id="PDPS01000025">
    <property type="protein sequence ID" value="PID57829.1"/>
    <property type="molecule type" value="Genomic_DNA"/>
</dbReference>
<feature type="coiled-coil region" evidence="1">
    <location>
        <begin position="604"/>
        <end position="642"/>
    </location>
</feature>
<evidence type="ECO:0000259" key="3">
    <source>
        <dbReference type="Pfam" id="PF01145"/>
    </source>
</evidence>
<name>A0A2G6E6W8_9BACT</name>
<feature type="transmembrane region" description="Helical" evidence="2">
    <location>
        <begin position="20"/>
        <end position="42"/>
    </location>
</feature>
<accession>A0A2G6E6W8</accession>
<proteinExistence type="predicted"/>
<dbReference type="Proteomes" id="UP000229740">
    <property type="component" value="Unassembled WGS sequence"/>
</dbReference>
<gene>
    <name evidence="4" type="ORF">CSB45_06305</name>
</gene>
<dbReference type="AlphaFoldDB" id="A0A2G6E6W8"/>
<dbReference type="Pfam" id="PF01145">
    <property type="entry name" value="Band_7"/>
    <property type="match status" value="1"/>
</dbReference>
<comment type="caution">
    <text evidence="4">The sequence shown here is derived from an EMBL/GenBank/DDBJ whole genome shotgun (WGS) entry which is preliminary data.</text>
</comment>
<keyword evidence="1" id="KW-0175">Coiled coil</keyword>
<dbReference type="InterPro" id="IPR001107">
    <property type="entry name" value="Band_7"/>
</dbReference>
<evidence type="ECO:0000256" key="1">
    <source>
        <dbReference type="SAM" id="Coils"/>
    </source>
</evidence>
<sequence>MSNSSGEPASYKPLKTIIPFLIIGALILVLVGFLWGLCAVTIDSGKVGIVFYKSGNPDPAGHFIVEKGYKGTQREVLLPGLHFFWKTTAFVDIKQVNMTEVPEGKVAVLVAKDGEELPKGAVLADDDEINAETGELIKMGQKGIRKSFLKPGKYPINTDYFDVQLADALNIEFGKIGVLTRKIGESPPPGQILVPMDSNYRGAIREVLEPGIQYLHPKIYSWEVVDALDIPAGKVGVVTRKLGETAPHGQRLVSWDSNYRGIIREVLKPGMQYLHPKVYSWKIEEAITIPAGKIGVQTRKVGDSPPPGTMLVERDSNFQGIIREVLEPGMHYVNPYEFDVEKHEIISIPDGHVGVLIARTGKISPGAELLVDEGFQGVRKDYLKPGLYPINPYEFDVVKVDTRKQKYEMTSVKNQGDTAFSDEILFLSNDGFEIAVDVTVLYEIQPENAPYVVATLGQNLDDVKTKIIRPGSRSFARLEGSMLKAVEFVSGSTRKSFQDKLSNALQLEGARAKINIVNTFVRNYTIPENLLKPIRQKEIAEKQKEQYIEEQKREEEQAKLARQKALVEQQSQKIKAETAKIVAETKAEEQKQVAIIKGQQGLEVAKLEKEAAEQEKLKQIALGEGEARRRELLIKADNLEELRLNIYKDVMTRFASEIGKQKWVPDMIVGGGGMTGTAGSNLSGSIADILNMLNLMVAKQLQIQHMVTSEEEPQPAKQ</sequence>
<evidence type="ECO:0000313" key="5">
    <source>
        <dbReference type="Proteomes" id="UP000229740"/>
    </source>
</evidence>
<keyword evidence="2" id="KW-0812">Transmembrane</keyword>
<reference evidence="4 5" key="1">
    <citation type="submission" date="2017-10" db="EMBL/GenBank/DDBJ databases">
        <title>Novel microbial diversity and functional potential in the marine mammal oral microbiome.</title>
        <authorList>
            <person name="Dudek N.K."/>
            <person name="Sun C.L."/>
            <person name="Burstein D."/>
            <person name="Kantor R.S."/>
            <person name="Aliaga Goltsman D.S."/>
            <person name="Bik E.M."/>
            <person name="Thomas B.C."/>
            <person name="Banfield J.F."/>
            <person name="Relman D.A."/>
        </authorList>
    </citation>
    <scope>NUCLEOTIDE SEQUENCE [LARGE SCALE GENOMIC DNA]</scope>
    <source>
        <strain evidence="4">DOLZORAL124_49_17</strain>
    </source>
</reference>
<feature type="coiled-coil region" evidence="1">
    <location>
        <begin position="537"/>
        <end position="580"/>
    </location>
</feature>
<protein>
    <recommendedName>
        <fullName evidence="3">Band 7 domain-containing protein</fullName>
    </recommendedName>
</protein>
<keyword evidence="2" id="KW-0472">Membrane</keyword>
<organism evidence="4 5">
    <name type="scientific">candidate division KSB3 bacterium</name>
    <dbReference type="NCBI Taxonomy" id="2044937"/>
    <lineage>
        <taxon>Bacteria</taxon>
        <taxon>candidate division KSB3</taxon>
    </lineage>
</organism>
<feature type="domain" description="Band 7" evidence="3">
    <location>
        <begin position="347"/>
        <end position="554"/>
    </location>
</feature>
<evidence type="ECO:0000313" key="4">
    <source>
        <dbReference type="EMBL" id="PID57829.1"/>
    </source>
</evidence>